<dbReference type="AlphaFoldDB" id="A0A1G5PTY7"/>
<dbReference type="GO" id="GO:0015074">
    <property type="term" value="P:DNA integration"/>
    <property type="evidence" value="ECO:0007669"/>
    <property type="project" value="UniProtKB-KW"/>
</dbReference>
<sequence length="456" mass="51706">MGNLTDAKVKAELGKRTGRTRWLVESRGRGRGSLTLKVSGDSAHWYYRYTKEKRRSVYLPIGPYPKTTVASAREAADEYAAQLHELRKDAPTADLREHKREQERQRLAREETKRHETEAKQRAEVEAKRYTLTALFDTYCEHLVRQEKIAAAKNARGVFNRHVKDPFPEIAAAPARNVNRRQLTTVLRRVVQAGKGRTAGKLRSFLRAAYALALRAEGDATAPAVLIAFNIEHNPAADTAALTEYNRARDRALTEAELRGLWKRLKADTTLPADVVRLLFLLGGQRASQLLRAQVHDYDPNSRTITLYDPKGRRKQPRVHVLPVVKPAAAILDRLVTRAENLETKLLISSRGDVPLTLFTVSKFVRLLSAEIVTANGSEPFNLQDLRRTTETQLARMGISSDLRAQIQSHGLGGVQARHYDRHDYMKEKRVALEGWHKWLEKKPAKNVRGIREKYA</sequence>
<feature type="domain" description="Tyr recombinase" evidence="6">
    <location>
        <begin position="248"/>
        <end position="434"/>
    </location>
</feature>
<feature type="region of interest" description="Disordered" evidence="5">
    <location>
        <begin position="88"/>
        <end position="122"/>
    </location>
</feature>
<dbReference type="Pfam" id="PF13356">
    <property type="entry name" value="Arm-DNA-bind_3"/>
    <property type="match status" value="1"/>
</dbReference>
<evidence type="ECO:0000256" key="3">
    <source>
        <dbReference type="ARBA" id="ARBA00023125"/>
    </source>
</evidence>
<name>A0A1G5PTY7_9GAMM</name>
<keyword evidence="4" id="KW-0233">DNA recombination</keyword>
<dbReference type="InterPro" id="IPR011010">
    <property type="entry name" value="DNA_brk_join_enz"/>
</dbReference>
<dbReference type="PANTHER" id="PTHR30629:SF2">
    <property type="entry name" value="PROPHAGE INTEGRASE INTS-RELATED"/>
    <property type="match status" value="1"/>
</dbReference>
<evidence type="ECO:0000256" key="5">
    <source>
        <dbReference type="SAM" id="MobiDB-lite"/>
    </source>
</evidence>
<evidence type="ECO:0000256" key="2">
    <source>
        <dbReference type="ARBA" id="ARBA00022908"/>
    </source>
</evidence>
<dbReference type="PANTHER" id="PTHR30629">
    <property type="entry name" value="PROPHAGE INTEGRASE"/>
    <property type="match status" value="1"/>
</dbReference>
<keyword evidence="3" id="KW-0238">DNA-binding</keyword>
<dbReference type="STRING" id="415747.SAMN03097708_00823"/>
<evidence type="ECO:0000256" key="1">
    <source>
        <dbReference type="ARBA" id="ARBA00008857"/>
    </source>
</evidence>
<dbReference type="InterPro" id="IPR025166">
    <property type="entry name" value="Integrase_DNA_bind_dom"/>
</dbReference>
<accession>A0A1G5PTY7</accession>
<dbReference type="InterPro" id="IPR010998">
    <property type="entry name" value="Integrase_recombinase_N"/>
</dbReference>
<dbReference type="Pfam" id="PF00589">
    <property type="entry name" value="Phage_integrase"/>
    <property type="match status" value="1"/>
</dbReference>
<keyword evidence="2" id="KW-0229">DNA integration</keyword>
<dbReference type="GO" id="GO:0006310">
    <property type="term" value="P:DNA recombination"/>
    <property type="evidence" value="ECO:0007669"/>
    <property type="project" value="UniProtKB-KW"/>
</dbReference>
<dbReference type="InterPro" id="IPR002104">
    <property type="entry name" value="Integrase_catalytic"/>
</dbReference>
<organism evidence="7 8">
    <name type="scientific">Thiohalomonas denitrificans</name>
    <dbReference type="NCBI Taxonomy" id="415747"/>
    <lineage>
        <taxon>Bacteria</taxon>
        <taxon>Pseudomonadati</taxon>
        <taxon>Pseudomonadota</taxon>
        <taxon>Gammaproteobacteria</taxon>
        <taxon>Thiohalomonadales</taxon>
        <taxon>Thiohalomonadaceae</taxon>
        <taxon>Thiohalomonas</taxon>
    </lineage>
</organism>
<evidence type="ECO:0000256" key="4">
    <source>
        <dbReference type="ARBA" id="ARBA00023172"/>
    </source>
</evidence>
<proteinExistence type="inferred from homology"/>
<reference evidence="7 8" key="1">
    <citation type="submission" date="2016-10" db="EMBL/GenBank/DDBJ databases">
        <authorList>
            <person name="de Groot N.N."/>
        </authorList>
    </citation>
    <scope>NUCLEOTIDE SEQUENCE [LARGE SCALE GENOMIC DNA]</scope>
    <source>
        <strain evidence="7 8">HLD2</strain>
    </source>
</reference>
<dbReference type="RefSeq" id="WP_175452430.1">
    <property type="nucleotide sequence ID" value="NZ_FMWD01000002.1"/>
</dbReference>
<dbReference type="Gene3D" id="1.10.443.10">
    <property type="entry name" value="Intergrase catalytic core"/>
    <property type="match status" value="1"/>
</dbReference>
<dbReference type="InterPro" id="IPR050808">
    <property type="entry name" value="Phage_Integrase"/>
</dbReference>
<evidence type="ECO:0000259" key="6">
    <source>
        <dbReference type="PROSITE" id="PS51898"/>
    </source>
</evidence>
<comment type="similarity">
    <text evidence="1">Belongs to the 'phage' integrase family.</text>
</comment>
<dbReference type="PROSITE" id="PS51898">
    <property type="entry name" value="TYR_RECOMBINASE"/>
    <property type="match status" value="1"/>
</dbReference>
<dbReference type="Proteomes" id="UP000199648">
    <property type="component" value="Unassembled WGS sequence"/>
</dbReference>
<dbReference type="InterPro" id="IPR013762">
    <property type="entry name" value="Integrase-like_cat_sf"/>
</dbReference>
<gene>
    <name evidence="7" type="ORF">SAMN03097708_00823</name>
</gene>
<evidence type="ECO:0000313" key="8">
    <source>
        <dbReference type="Proteomes" id="UP000199648"/>
    </source>
</evidence>
<keyword evidence="8" id="KW-1185">Reference proteome</keyword>
<dbReference type="Gene3D" id="1.10.150.130">
    <property type="match status" value="1"/>
</dbReference>
<dbReference type="GO" id="GO:0003677">
    <property type="term" value="F:DNA binding"/>
    <property type="evidence" value="ECO:0007669"/>
    <property type="project" value="UniProtKB-KW"/>
</dbReference>
<dbReference type="SUPFAM" id="SSF56349">
    <property type="entry name" value="DNA breaking-rejoining enzymes"/>
    <property type="match status" value="1"/>
</dbReference>
<evidence type="ECO:0000313" key="7">
    <source>
        <dbReference type="EMBL" id="SCZ52877.1"/>
    </source>
</evidence>
<dbReference type="EMBL" id="FMWD01000002">
    <property type="protein sequence ID" value="SCZ52877.1"/>
    <property type="molecule type" value="Genomic_DNA"/>
</dbReference>
<dbReference type="Gene3D" id="3.30.160.390">
    <property type="entry name" value="Integrase, DNA-binding domain"/>
    <property type="match status" value="1"/>
</dbReference>
<protein>
    <submittedName>
        <fullName evidence="7">Phage integrase family protein</fullName>
    </submittedName>
</protein>
<dbReference type="InterPro" id="IPR038488">
    <property type="entry name" value="Integrase_DNA-bd_sf"/>
</dbReference>